<sequence length="477" mass="52674">MASKKTVTLDNLMALGPERLAAILVELANGDAKVKRRLRLELAARTGGDTIAAETGKRLTALRSSRSFINWQKRRDFVKDLDLQRAIIVDRVAQTRPDLALDLMWRFMDLAEPVLNRVDDSNGSVGGVFRAACEDLGTIAAKAKPNPLNLADRVLAAVQANDYGVFDGLVTVMLSALGKAGAVHLKERLRTVLADRAGKPGERNYHALVVRTALQALADGQSDVDAYIALVPPEERRMPHQGAEIGRRLLAAGRAAEAIAALERARPKRSATKAARDDDIHLIGLAVDDAWEATYIEALEATGRQDKAQQLRWAAFEERLSADRLRAYLKRLPDFDDVEAEERAMRHALGFRSFAAALDFFTGWPDQARAAQLVLARASEIDGNLYYLLDPAARLIEGKHPLAATLLRRAMIEDTLEGAKSTRYKHAARHLLECQSLLAGIQDFGTCETHEAFLIRLRARHGRKTGFWSQVGEVTER</sequence>
<name>A0A9X0R688_9PROT</name>
<protein>
    <submittedName>
        <fullName evidence="1">Uncharacterized protein</fullName>
    </submittedName>
</protein>
<dbReference type="InterPro" id="IPR049245">
    <property type="entry name" value="DUF6880"/>
</dbReference>
<comment type="caution">
    <text evidence="1">The sequence shown here is derived from an EMBL/GenBank/DDBJ whole genome shotgun (WGS) entry which is preliminary data.</text>
</comment>
<dbReference type="Pfam" id="PF21810">
    <property type="entry name" value="DUF6880"/>
    <property type="match status" value="1"/>
</dbReference>
<gene>
    <name evidence="1" type="ORF">H7965_28315</name>
</gene>
<dbReference type="EMBL" id="JACOMF010000124">
    <property type="protein sequence ID" value="MBC4019142.1"/>
    <property type="molecule type" value="Genomic_DNA"/>
</dbReference>
<evidence type="ECO:0000313" key="2">
    <source>
        <dbReference type="Proteomes" id="UP000600101"/>
    </source>
</evidence>
<organism evidence="1 2">
    <name type="scientific">Siccirubricoccus deserti</name>
    <dbReference type="NCBI Taxonomy" id="2013562"/>
    <lineage>
        <taxon>Bacteria</taxon>
        <taxon>Pseudomonadati</taxon>
        <taxon>Pseudomonadota</taxon>
        <taxon>Alphaproteobacteria</taxon>
        <taxon>Acetobacterales</taxon>
        <taxon>Roseomonadaceae</taxon>
        <taxon>Siccirubricoccus</taxon>
    </lineage>
</organism>
<proteinExistence type="predicted"/>
<accession>A0A9X0R688</accession>
<dbReference type="AlphaFoldDB" id="A0A9X0R688"/>
<keyword evidence="2" id="KW-1185">Reference proteome</keyword>
<reference evidence="1" key="1">
    <citation type="submission" date="2020-08" db="EMBL/GenBank/DDBJ databases">
        <authorList>
            <person name="Hu Y."/>
            <person name="Nguyen S.V."/>
            <person name="Li F."/>
            <person name="Fanning S."/>
        </authorList>
    </citation>
    <scope>NUCLEOTIDE SEQUENCE</scope>
    <source>
        <strain evidence="1">SYSU D8009</strain>
    </source>
</reference>
<evidence type="ECO:0000313" key="1">
    <source>
        <dbReference type="EMBL" id="MBC4019142.1"/>
    </source>
</evidence>
<dbReference type="Proteomes" id="UP000600101">
    <property type="component" value="Unassembled WGS sequence"/>
</dbReference>